<dbReference type="PROSITE" id="PS00818">
    <property type="entry name" value="DPS_1"/>
    <property type="match status" value="1"/>
</dbReference>
<dbReference type="InterPro" id="IPR009078">
    <property type="entry name" value="Ferritin-like_SF"/>
</dbReference>
<organism evidence="4">
    <name type="scientific">Clostridium tertium</name>
    <dbReference type="NCBI Taxonomy" id="1559"/>
    <lineage>
        <taxon>Bacteria</taxon>
        <taxon>Bacillati</taxon>
        <taxon>Bacillota</taxon>
        <taxon>Clostridia</taxon>
        <taxon>Eubacteriales</taxon>
        <taxon>Clostridiaceae</taxon>
        <taxon>Clostridium</taxon>
    </lineage>
</organism>
<keyword evidence="4" id="KW-0238">DNA-binding</keyword>
<name>A0A6N3GJV2_9CLOT</name>
<evidence type="ECO:0000313" key="4">
    <source>
        <dbReference type="EMBL" id="VYU64868.1"/>
    </source>
</evidence>
<dbReference type="PIRSF" id="PIRSF005900">
    <property type="entry name" value="Dps"/>
    <property type="match status" value="1"/>
</dbReference>
<dbReference type="GO" id="GO:0003677">
    <property type="term" value="F:DNA binding"/>
    <property type="evidence" value="ECO:0007669"/>
    <property type="project" value="UniProtKB-KW"/>
</dbReference>
<sequence length="158" mass="17926">MNNNYIGLENNKIEGVVKSLNDYLANLNLLYVKIHNLHWNIEGKAFFQLHSVFEGYYEAMAKSLDEVAERILILGHRPAASMKEYLNLASLKELDSKGLSAEESINILEGDFSSMLNQSRLILSLAEEAKDQGTVDLMAGFISEYEKALWMIRSYMAK</sequence>
<dbReference type="InterPro" id="IPR012347">
    <property type="entry name" value="Ferritin-like"/>
</dbReference>
<dbReference type="SUPFAM" id="SSF47240">
    <property type="entry name" value="Ferritin-like"/>
    <property type="match status" value="1"/>
</dbReference>
<evidence type="ECO:0000259" key="3">
    <source>
        <dbReference type="Pfam" id="PF00210"/>
    </source>
</evidence>
<dbReference type="InterPro" id="IPR002177">
    <property type="entry name" value="DPS_DNA-bd"/>
</dbReference>
<dbReference type="EMBL" id="CACRTO010000048">
    <property type="protein sequence ID" value="VYU64868.1"/>
    <property type="molecule type" value="Genomic_DNA"/>
</dbReference>
<dbReference type="Gene3D" id="1.20.1260.10">
    <property type="match status" value="1"/>
</dbReference>
<evidence type="ECO:0000256" key="1">
    <source>
        <dbReference type="ARBA" id="ARBA00009497"/>
    </source>
</evidence>
<dbReference type="PROSITE" id="PS00819">
    <property type="entry name" value="DPS_2"/>
    <property type="match status" value="1"/>
</dbReference>
<dbReference type="InterPro" id="IPR008331">
    <property type="entry name" value="Ferritin_DPS_dom"/>
</dbReference>
<dbReference type="PRINTS" id="PR01346">
    <property type="entry name" value="HELNAPAPROT"/>
</dbReference>
<gene>
    <name evidence="4" type="primary">mrgA</name>
    <name evidence="4" type="ORF">CTLFYP3_03298</name>
</gene>
<dbReference type="CDD" id="cd01043">
    <property type="entry name" value="DPS"/>
    <property type="match status" value="1"/>
</dbReference>
<dbReference type="AlphaFoldDB" id="A0A6N3GJV2"/>
<dbReference type="RefSeq" id="WP_156627743.1">
    <property type="nucleotide sequence ID" value="NZ_CACRTO010000048.1"/>
</dbReference>
<feature type="domain" description="Ferritin/DPS" evidence="3">
    <location>
        <begin position="18"/>
        <end position="157"/>
    </location>
</feature>
<reference evidence="4" key="1">
    <citation type="submission" date="2019-11" db="EMBL/GenBank/DDBJ databases">
        <authorList>
            <person name="Feng L."/>
        </authorList>
    </citation>
    <scope>NUCLEOTIDE SEQUENCE</scope>
    <source>
        <strain evidence="4">CTertiumLFYP3</strain>
    </source>
</reference>
<dbReference type="PANTHER" id="PTHR42932:SF1">
    <property type="entry name" value="GENERAL STRESS PROTEIN 20U"/>
    <property type="match status" value="1"/>
</dbReference>
<dbReference type="PANTHER" id="PTHR42932">
    <property type="entry name" value="GENERAL STRESS PROTEIN 20U"/>
    <property type="match status" value="1"/>
</dbReference>
<dbReference type="Pfam" id="PF00210">
    <property type="entry name" value="Ferritin"/>
    <property type="match status" value="1"/>
</dbReference>
<dbReference type="GO" id="GO:0008199">
    <property type="term" value="F:ferric iron binding"/>
    <property type="evidence" value="ECO:0007669"/>
    <property type="project" value="InterPro"/>
</dbReference>
<protein>
    <submittedName>
        <fullName evidence="4">Metalloregulation DNA-binding stress protein</fullName>
    </submittedName>
</protein>
<dbReference type="InterPro" id="IPR023188">
    <property type="entry name" value="DPS_DNA-bd_CS"/>
</dbReference>
<proteinExistence type="inferred from homology"/>
<comment type="similarity">
    <text evidence="1 2">Belongs to the Dps family.</text>
</comment>
<evidence type="ECO:0000256" key="2">
    <source>
        <dbReference type="RuleBase" id="RU003875"/>
    </source>
</evidence>
<dbReference type="GO" id="GO:0016722">
    <property type="term" value="F:oxidoreductase activity, acting on metal ions"/>
    <property type="evidence" value="ECO:0007669"/>
    <property type="project" value="InterPro"/>
</dbReference>
<accession>A0A6N3GJV2</accession>